<dbReference type="PROSITE" id="PS00237">
    <property type="entry name" value="G_PROTEIN_RECEP_F1_1"/>
    <property type="match status" value="1"/>
</dbReference>
<feature type="domain" description="G-protein coupled receptors family 1 profile" evidence="12">
    <location>
        <begin position="41"/>
        <end position="345"/>
    </location>
</feature>
<sequence>MNNSNDCNVYYLMFPDPATSTYVYIPFAFIYVAMFIMGILGNVSIIHVTLQHRTLQTVQNMFILNLAASDIIVCLLSLPITPVTNIFKNWYFGSVLCRLIPWVQGVSVFICTFSLGAIALDRYILVVHPHARPLTKRGALIVTAFLWTLSVIVTLPYAIFMYVESYKGICGVFCTERWPNAPSRRAYTMVVLVSQFVLPFTLMAFCYAAIFARLKRRAKARLRRIDERSSALEHSNVNFELPRDSLPTSSSQEESNERHISTLMEHHEKERQRLLNQTRRTTTILVSMVVIFGLTWLPHNVVSLIIEYDEKQNFFQIFDMDFSYLINLFTHSIAMTNIVSNPVLYAWLNPTFRELVIQTCFKDKKGEKNQRNPNNKHKAPISNVPVPNSDISYSDHSPFQRGCHNNIDRRSQEKAHVEPCILREVRNSDSHPGPNSSPKQDSMTHSGNDNKSGLGEDDTNFCEGDTFV</sequence>
<comment type="caution">
    <text evidence="13">The sequence shown here is derived from an EMBL/GenBank/DDBJ whole genome shotgun (WGS) entry which is preliminary data.</text>
</comment>
<dbReference type="InterPro" id="IPR000611">
    <property type="entry name" value="NPY_rcpt"/>
</dbReference>
<proteinExistence type="inferred from homology"/>
<dbReference type="PANTHER" id="PTHR24235:SF27">
    <property type="entry name" value="NEUROPEPTIDE RECEPTOR NPR-1"/>
    <property type="match status" value="1"/>
</dbReference>
<feature type="transmembrane region" description="Helical" evidence="11">
    <location>
        <begin position="62"/>
        <end position="80"/>
    </location>
</feature>
<dbReference type="InterPro" id="IPR000276">
    <property type="entry name" value="GPCR_Rhodpsn"/>
</dbReference>
<evidence type="ECO:0000256" key="6">
    <source>
        <dbReference type="ARBA" id="ARBA00023136"/>
    </source>
</evidence>
<evidence type="ECO:0000256" key="4">
    <source>
        <dbReference type="ARBA" id="ARBA00022989"/>
    </source>
</evidence>
<evidence type="ECO:0000256" key="1">
    <source>
        <dbReference type="ARBA" id="ARBA00004141"/>
    </source>
</evidence>
<organism evidence="13 14">
    <name type="scientific">Steinernema hermaphroditum</name>
    <dbReference type="NCBI Taxonomy" id="289476"/>
    <lineage>
        <taxon>Eukaryota</taxon>
        <taxon>Metazoa</taxon>
        <taxon>Ecdysozoa</taxon>
        <taxon>Nematoda</taxon>
        <taxon>Chromadorea</taxon>
        <taxon>Rhabditida</taxon>
        <taxon>Tylenchina</taxon>
        <taxon>Panagrolaimomorpha</taxon>
        <taxon>Strongyloidoidea</taxon>
        <taxon>Steinernematidae</taxon>
        <taxon>Steinernema</taxon>
    </lineage>
</organism>
<protein>
    <recommendedName>
        <fullName evidence="12">G-protein coupled receptors family 1 profile domain-containing protein</fullName>
    </recommendedName>
</protein>
<dbReference type="GO" id="GO:0004983">
    <property type="term" value="F:neuropeptide Y receptor activity"/>
    <property type="evidence" value="ECO:0007669"/>
    <property type="project" value="InterPro"/>
</dbReference>
<keyword evidence="6 11" id="KW-0472">Membrane</keyword>
<evidence type="ECO:0000256" key="3">
    <source>
        <dbReference type="ARBA" id="ARBA00022692"/>
    </source>
</evidence>
<feature type="transmembrane region" description="Helical" evidence="11">
    <location>
        <begin position="100"/>
        <end position="120"/>
    </location>
</feature>
<dbReference type="GO" id="GO:0042923">
    <property type="term" value="F:neuropeptide binding"/>
    <property type="evidence" value="ECO:0007669"/>
    <property type="project" value="TreeGrafter"/>
</dbReference>
<feature type="transmembrane region" description="Helical" evidence="11">
    <location>
        <begin position="283"/>
        <end position="306"/>
    </location>
</feature>
<dbReference type="CDD" id="cd15203">
    <property type="entry name" value="7tmA_NPYR-like"/>
    <property type="match status" value="1"/>
</dbReference>
<keyword evidence="5 9" id="KW-0297">G-protein coupled receptor</keyword>
<dbReference type="GO" id="GO:0005886">
    <property type="term" value="C:plasma membrane"/>
    <property type="evidence" value="ECO:0007669"/>
    <property type="project" value="TreeGrafter"/>
</dbReference>
<comment type="similarity">
    <text evidence="2 9">Belongs to the G-protein coupled receptor 1 family.</text>
</comment>
<keyword evidence="7 9" id="KW-0675">Receptor</keyword>
<evidence type="ECO:0000256" key="7">
    <source>
        <dbReference type="ARBA" id="ARBA00023170"/>
    </source>
</evidence>
<feature type="transmembrane region" description="Helical" evidence="11">
    <location>
        <begin position="186"/>
        <end position="214"/>
    </location>
</feature>
<keyword evidence="14" id="KW-1185">Reference proteome</keyword>
<name>A0AA39LGY6_9BILA</name>
<keyword evidence="8 9" id="KW-0807">Transducer</keyword>
<dbReference type="SUPFAM" id="SSF81321">
    <property type="entry name" value="Family A G protein-coupled receptor-like"/>
    <property type="match status" value="1"/>
</dbReference>
<evidence type="ECO:0000256" key="9">
    <source>
        <dbReference type="RuleBase" id="RU000688"/>
    </source>
</evidence>
<evidence type="ECO:0000256" key="10">
    <source>
        <dbReference type="SAM" id="MobiDB-lite"/>
    </source>
</evidence>
<evidence type="ECO:0000259" key="12">
    <source>
        <dbReference type="PROSITE" id="PS50262"/>
    </source>
</evidence>
<dbReference type="PROSITE" id="PS50262">
    <property type="entry name" value="G_PROTEIN_RECEP_F1_2"/>
    <property type="match status" value="1"/>
</dbReference>
<reference evidence="13" key="1">
    <citation type="submission" date="2023-06" db="EMBL/GenBank/DDBJ databases">
        <title>Genomic analysis of the entomopathogenic nematode Steinernema hermaphroditum.</title>
        <authorList>
            <person name="Schwarz E.M."/>
            <person name="Heppert J.K."/>
            <person name="Baniya A."/>
            <person name="Schwartz H.T."/>
            <person name="Tan C.-H."/>
            <person name="Antoshechkin I."/>
            <person name="Sternberg P.W."/>
            <person name="Goodrich-Blair H."/>
            <person name="Dillman A.R."/>
        </authorList>
    </citation>
    <scope>NUCLEOTIDE SEQUENCE</scope>
    <source>
        <strain evidence="13">PS9179</strain>
        <tissue evidence="13">Whole animal</tissue>
    </source>
</reference>
<feature type="transmembrane region" description="Helical" evidence="11">
    <location>
        <begin position="140"/>
        <end position="163"/>
    </location>
</feature>
<dbReference type="Proteomes" id="UP001175271">
    <property type="component" value="Unassembled WGS sequence"/>
</dbReference>
<dbReference type="Gene3D" id="1.20.1070.10">
    <property type="entry name" value="Rhodopsin 7-helix transmembrane proteins"/>
    <property type="match status" value="1"/>
</dbReference>
<feature type="transmembrane region" description="Helical" evidence="11">
    <location>
        <begin position="22"/>
        <end position="50"/>
    </location>
</feature>
<dbReference type="PANTHER" id="PTHR24235">
    <property type="entry name" value="NEUROPEPTIDE Y RECEPTOR"/>
    <property type="match status" value="1"/>
</dbReference>
<evidence type="ECO:0000256" key="11">
    <source>
        <dbReference type="SAM" id="Phobius"/>
    </source>
</evidence>
<feature type="region of interest" description="Disordered" evidence="10">
    <location>
        <begin position="365"/>
        <end position="387"/>
    </location>
</feature>
<accession>A0AA39LGY6</accession>
<dbReference type="PRINTS" id="PR00237">
    <property type="entry name" value="GPCRRHODOPSN"/>
</dbReference>
<evidence type="ECO:0000256" key="8">
    <source>
        <dbReference type="ARBA" id="ARBA00023224"/>
    </source>
</evidence>
<feature type="compositionally biased region" description="Polar residues" evidence="10">
    <location>
        <begin position="433"/>
        <end position="451"/>
    </location>
</feature>
<dbReference type="Pfam" id="PF00001">
    <property type="entry name" value="7tm_1"/>
    <property type="match status" value="1"/>
</dbReference>
<feature type="region of interest" description="Disordered" evidence="10">
    <location>
        <begin position="240"/>
        <end position="259"/>
    </location>
</feature>
<gene>
    <name evidence="13" type="ORF">QR680_001817</name>
</gene>
<dbReference type="InterPro" id="IPR017452">
    <property type="entry name" value="GPCR_Rhodpsn_7TM"/>
</dbReference>
<feature type="region of interest" description="Disordered" evidence="10">
    <location>
        <begin position="423"/>
        <end position="468"/>
    </location>
</feature>
<dbReference type="GO" id="GO:0043005">
    <property type="term" value="C:neuron projection"/>
    <property type="evidence" value="ECO:0007669"/>
    <property type="project" value="TreeGrafter"/>
</dbReference>
<evidence type="ECO:0000256" key="2">
    <source>
        <dbReference type="ARBA" id="ARBA00010663"/>
    </source>
</evidence>
<keyword evidence="3 9" id="KW-0812">Transmembrane</keyword>
<comment type="subcellular location">
    <subcellularLocation>
        <location evidence="1">Membrane</location>
        <topology evidence="1">Multi-pass membrane protein</topology>
    </subcellularLocation>
</comment>
<dbReference type="PRINTS" id="PR01012">
    <property type="entry name" value="NRPEPTIDEYR"/>
</dbReference>
<evidence type="ECO:0000313" key="14">
    <source>
        <dbReference type="Proteomes" id="UP001175271"/>
    </source>
</evidence>
<dbReference type="SMART" id="SM01381">
    <property type="entry name" value="7TM_GPCR_Srsx"/>
    <property type="match status" value="1"/>
</dbReference>
<feature type="transmembrane region" description="Helical" evidence="11">
    <location>
        <begin position="326"/>
        <end position="348"/>
    </location>
</feature>
<evidence type="ECO:0000313" key="13">
    <source>
        <dbReference type="EMBL" id="KAK0396694.1"/>
    </source>
</evidence>
<dbReference type="EMBL" id="JAUCMV010000005">
    <property type="protein sequence ID" value="KAK0396694.1"/>
    <property type="molecule type" value="Genomic_DNA"/>
</dbReference>
<keyword evidence="4 11" id="KW-1133">Transmembrane helix</keyword>
<dbReference type="AlphaFoldDB" id="A0AA39LGY6"/>
<evidence type="ECO:0000256" key="5">
    <source>
        <dbReference type="ARBA" id="ARBA00023040"/>
    </source>
</evidence>